<dbReference type="InterPro" id="IPR036188">
    <property type="entry name" value="FAD/NAD-bd_sf"/>
</dbReference>
<proteinExistence type="predicted"/>
<dbReference type="Gene3D" id="3.30.9.10">
    <property type="entry name" value="D-Amino Acid Oxidase, subunit A, domain 2"/>
    <property type="match status" value="1"/>
</dbReference>
<feature type="domain" description="FAD dependent oxidoreductase" evidence="2">
    <location>
        <begin position="36"/>
        <end position="390"/>
    </location>
</feature>
<dbReference type="EMBL" id="LT629750">
    <property type="protein sequence ID" value="SDT46049.1"/>
    <property type="molecule type" value="Genomic_DNA"/>
</dbReference>
<dbReference type="InterPro" id="IPR006076">
    <property type="entry name" value="FAD-dep_OxRdtase"/>
</dbReference>
<evidence type="ECO:0000259" key="2">
    <source>
        <dbReference type="Pfam" id="PF01266"/>
    </source>
</evidence>
<keyword evidence="1" id="KW-0560">Oxidoreductase</keyword>
<dbReference type="AlphaFoldDB" id="A0A1H2AJK3"/>
<dbReference type="RefSeq" id="WP_146690008.1">
    <property type="nucleotide sequence ID" value="NZ_LT629750.1"/>
</dbReference>
<reference evidence="4" key="1">
    <citation type="submission" date="2016-10" db="EMBL/GenBank/DDBJ databases">
        <authorList>
            <person name="Varghese N."/>
            <person name="Submissions S."/>
        </authorList>
    </citation>
    <scope>NUCLEOTIDE SEQUENCE [LARGE SCALE GENOMIC DNA]</scope>
    <source>
        <strain evidence="4">GAS369</strain>
    </source>
</reference>
<dbReference type="Proteomes" id="UP000243904">
    <property type="component" value="Chromosome I"/>
</dbReference>
<gene>
    <name evidence="3" type="ORF">SAMN05444158_6212</name>
</gene>
<organism evidence="3 4">
    <name type="scientific">Bradyrhizobium canariense</name>
    <dbReference type="NCBI Taxonomy" id="255045"/>
    <lineage>
        <taxon>Bacteria</taxon>
        <taxon>Pseudomonadati</taxon>
        <taxon>Pseudomonadota</taxon>
        <taxon>Alphaproteobacteria</taxon>
        <taxon>Hyphomicrobiales</taxon>
        <taxon>Nitrobacteraceae</taxon>
        <taxon>Bradyrhizobium</taxon>
    </lineage>
</organism>
<sequence length="442" mass="47969">MKRSEVFHSDFKPEPFWWEAYKPAAGPQVDVPSQVRVAIVGGGYAGLACAIELADAGIESCVFEAGELGIGASTRNGGAVSGGVNIGKSFTGKSVELPPDQMQDMLSSAADAFGLVDNLIKREKIECHWQHGGRFVGAWTPNDYATLQASVAKLNGAAKSGSYMVPRERQREEIGSDYYYGGMVVERSANMHPALYYKGLLEAARRRGVTICSMTPVRSITRSGSGWSLKTARGAVVAGDVVIATNGYTGDATPKLKRRVVPIGSHIIATEELPPDLAASLSPKGRTLADTKRVLCYYRMSPDGRRMIFGGRARFTTVSPEVSAPILQRFLTDRFPELRGVKVTHAWTGNVAFTFDALPHTGLMDGMHYALGCNGSGIAMMTYLGTETARRISGRANRPCGFEREDFPDFPLYNGNPNWALPAIGAYYRFRDGLSRFLARDA</sequence>
<evidence type="ECO:0000313" key="3">
    <source>
        <dbReference type="EMBL" id="SDT46049.1"/>
    </source>
</evidence>
<name>A0A1H2AJK3_9BRAD</name>
<dbReference type="GO" id="GO:0016491">
    <property type="term" value="F:oxidoreductase activity"/>
    <property type="evidence" value="ECO:0007669"/>
    <property type="project" value="UniProtKB-KW"/>
</dbReference>
<protein>
    <submittedName>
        <fullName evidence="3">Glycine/D-amino acid oxidase</fullName>
    </submittedName>
</protein>
<dbReference type="Gene3D" id="3.50.50.60">
    <property type="entry name" value="FAD/NAD(P)-binding domain"/>
    <property type="match status" value="1"/>
</dbReference>
<accession>A0A1H2AJK3</accession>
<dbReference type="PANTHER" id="PTHR13847:SF281">
    <property type="entry name" value="FAD DEPENDENT OXIDOREDUCTASE DOMAIN-CONTAINING PROTEIN"/>
    <property type="match status" value="1"/>
</dbReference>
<dbReference type="PANTHER" id="PTHR13847">
    <property type="entry name" value="SARCOSINE DEHYDROGENASE-RELATED"/>
    <property type="match status" value="1"/>
</dbReference>
<dbReference type="SUPFAM" id="SSF51905">
    <property type="entry name" value="FAD/NAD(P)-binding domain"/>
    <property type="match status" value="1"/>
</dbReference>
<dbReference type="Pfam" id="PF01266">
    <property type="entry name" value="DAO"/>
    <property type="match status" value="1"/>
</dbReference>
<dbReference type="GO" id="GO:0005737">
    <property type="term" value="C:cytoplasm"/>
    <property type="evidence" value="ECO:0007669"/>
    <property type="project" value="TreeGrafter"/>
</dbReference>
<evidence type="ECO:0000313" key="4">
    <source>
        <dbReference type="Proteomes" id="UP000243904"/>
    </source>
</evidence>
<keyword evidence="4" id="KW-1185">Reference proteome</keyword>
<evidence type="ECO:0000256" key="1">
    <source>
        <dbReference type="ARBA" id="ARBA00023002"/>
    </source>
</evidence>